<evidence type="ECO:0000256" key="6">
    <source>
        <dbReference type="PIRNR" id="PIRNR002854"/>
    </source>
</evidence>
<dbReference type="InterPro" id="IPR004872">
    <property type="entry name" value="Lipoprotein_NlpA"/>
</dbReference>
<organism evidence="8 9">
    <name type="scientific">Ligilactobacillus pobuzihii</name>
    <dbReference type="NCBI Taxonomy" id="449659"/>
    <lineage>
        <taxon>Bacteria</taxon>
        <taxon>Bacillati</taxon>
        <taxon>Bacillota</taxon>
        <taxon>Bacilli</taxon>
        <taxon>Lactobacillales</taxon>
        <taxon>Lactobacillaceae</taxon>
        <taxon>Ligilactobacillus</taxon>
    </lineage>
</organism>
<evidence type="ECO:0000256" key="7">
    <source>
        <dbReference type="SAM" id="Phobius"/>
    </source>
</evidence>
<accession>A0A0R2LAS5</accession>
<evidence type="ECO:0000313" key="8">
    <source>
        <dbReference type="EMBL" id="KRN95556.1"/>
    </source>
</evidence>
<keyword evidence="5 6" id="KW-0449">Lipoprotein</keyword>
<keyword evidence="7" id="KW-1133">Transmembrane helix</keyword>
<dbReference type="GO" id="GO:0016020">
    <property type="term" value="C:membrane"/>
    <property type="evidence" value="ECO:0007669"/>
    <property type="project" value="UniProtKB-SubCell"/>
</dbReference>
<keyword evidence="2" id="KW-0732">Signal</keyword>
<evidence type="ECO:0000256" key="2">
    <source>
        <dbReference type="ARBA" id="ARBA00022729"/>
    </source>
</evidence>
<dbReference type="PANTHER" id="PTHR30429:SF3">
    <property type="entry name" value="LIPOPROTEIN"/>
    <property type="match status" value="1"/>
</dbReference>
<dbReference type="RefSeq" id="WP_017868443.1">
    <property type="nucleotide sequence ID" value="NZ_BJYB01000008.1"/>
</dbReference>
<dbReference type="PANTHER" id="PTHR30429">
    <property type="entry name" value="D-METHIONINE-BINDING LIPOPROTEIN METQ"/>
    <property type="match status" value="1"/>
</dbReference>
<dbReference type="Gene3D" id="3.40.190.10">
    <property type="entry name" value="Periplasmic binding protein-like II"/>
    <property type="match status" value="2"/>
</dbReference>
<reference evidence="8 9" key="1">
    <citation type="journal article" date="2015" name="Genome Announc.">
        <title>Expanding the biotechnology potential of lactobacilli through comparative genomics of 213 strains and associated genera.</title>
        <authorList>
            <person name="Sun Z."/>
            <person name="Harris H.M."/>
            <person name="McCann A."/>
            <person name="Guo C."/>
            <person name="Argimon S."/>
            <person name="Zhang W."/>
            <person name="Yang X."/>
            <person name="Jeffery I.B."/>
            <person name="Cooney J.C."/>
            <person name="Kagawa T.F."/>
            <person name="Liu W."/>
            <person name="Song Y."/>
            <person name="Salvetti E."/>
            <person name="Wrobel A."/>
            <person name="Rasinkangas P."/>
            <person name="Parkhill J."/>
            <person name="Rea M.C."/>
            <person name="O'Sullivan O."/>
            <person name="Ritari J."/>
            <person name="Douillard F.P."/>
            <person name="Paul Ross R."/>
            <person name="Yang R."/>
            <person name="Briner A.E."/>
            <person name="Felis G.E."/>
            <person name="de Vos W.M."/>
            <person name="Barrangou R."/>
            <person name="Klaenhammer T.R."/>
            <person name="Caufield P.W."/>
            <person name="Cui Y."/>
            <person name="Zhang H."/>
            <person name="O'Toole P.W."/>
        </authorList>
    </citation>
    <scope>NUCLEOTIDE SEQUENCE [LARGE SCALE GENOMIC DNA]</scope>
    <source>
        <strain evidence="8 9">NBRC 103219</strain>
    </source>
</reference>
<comment type="subcellular location">
    <subcellularLocation>
        <location evidence="1">Membrane</location>
        <topology evidence="1">Lipid-anchor</topology>
    </subcellularLocation>
</comment>
<evidence type="ECO:0000256" key="5">
    <source>
        <dbReference type="ARBA" id="ARBA00023288"/>
    </source>
</evidence>
<evidence type="ECO:0000256" key="4">
    <source>
        <dbReference type="ARBA" id="ARBA00023139"/>
    </source>
</evidence>
<dbReference type="AlphaFoldDB" id="A0A0R2LAS5"/>
<name>A0A0R2LAS5_9LACO</name>
<dbReference type="PIRSF" id="PIRSF002854">
    <property type="entry name" value="MetQ"/>
    <property type="match status" value="1"/>
</dbReference>
<dbReference type="Proteomes" id="UP000051886">
    <property type="component" value="Unassembled WGS sequence"/>
</dbReference>
<protein>
    <recommendedName>
        <fullName evidence="6">Lipoprotein</fullName>
    </recommendedName>
</protein>
<comment type="similarity">
    <text evidence="6">Belongs to the nlpA lipoprotein family.</text>
</comment>
<dbReference type="SUPFAM" id="SSF53850">
    <property type="entry name" value="Periplasmic binding protein-like II"/>
    <property type="match status" value="1"/>
</dbReference>
<feature type="transmembrane region" description="Helical" evidence="7">
    <location>
        <begin position="7"/>
        <end position="25"/>
    </location>
</feature>
<dbReference type="Pfam" id="PF03180">
    <property type="entry name" value="Lipoprotein_9"/>
    <property type="match status" value="1"/>
</dbReference>
<dbReference type="PATRIC" id="fig|449659.4.peg.1006"/>
<evidence type="ECO:0000256" key="3">
    <source>
        <dbReference type="ARBA" id="ARBA00023136"/>
    </source>
</evidence>
<keyword evidence="3 7" id="KW-0472">Membrane</keyword>
<dbReference type="OrthoDB" id="9812878at2"/>
<dbReference type="STRING" id="449659.IV66_GL000999"/>
<proteinExistence type="inferred from homology"/>
<keyword evidence="9" id="KW-1185">Reference proteome</keyword>
<sequence length="280" mass="30852">MKKGWKYLIGIVVVVVIVIAGYFSFGDKSQAKEKTITVGVVAPADKDTHVWDAVKKEAKDKYGLTVKLKEFSDWNQPNKAVANGELDVNSFQTKEFLDDWNKAHDNTLTSVGQTIIAPLRLYSKKVDSVADIKNGATITIANDAVNESRGLKLLQNAGLIKLKSDDSLATTKDIAENPKNLKIKEVDGSQTARALSSEDASVVNGGFAVSGNIPLKYTLYKEKLDKNSKPYINVLAVSKKKKDSQAFKNLVKAYQSKSVKKEIKKQYNSLIIPGWDLDLD</sequence>
<keyword evidence="4" id="KW-0564">Palmitate</keyword>
<gene>
    <name evidence="8" type="ORF">IV66_GL000999</name>
</gene>
<keyword evidence="7" id="KW-0812">Transmembrane</keyword>
<evidence type="ECO:0000256" key="1">
    <source>
        <dbReference type="ARBA" id="ARBA00004635"/>
    </source>
</evidence>
<evidence type="ECO:0000313" key="9">
    <source>
        <dbReference type="Proteomes" id="UP000051886"/>
    </source>
</evidence>
<comment type="caution">
    <text evidence="8">The sequence shown here is derived from an EMBL/GenBank/DDBJ whole genome shotgun (WGS) entry which is preliminary data.</text>
</comment>
<dbReference type="EMBL" id="JQCN01000070">
    <property type="protein sequence ID" value="KRN95556.1"/>
    <property type="molecule type" value="Genomic_DNA"/>
</dbReference>